<dbReference type="SUPFAM" id="SSF50129">
    <property type="entry name" value="GroES-like"/>
    <property type="match status" value="1"/>
</dbReference>
<dbReference type="InterPro" id="IPR013149">
    <property type="entry name" value="ADH-like_C"/>
</dbReference>
<evidence type="ECO:0000256" key="1">
    <source>
        <dbReference type="ARBA" id="ARBA00023002"/>
    </source>
</evidence>
<feature type="domain" description="Alcohol dehydrogenase-like N-terminal" evidence="3">
    <location>
        <begin position="24"/>
        <end position="128"/>
    </location>
</feature>
<gene>
    <name evidence="4" type="ORF">FDT80_01030</name>
</gene>
<name>A0A5S3PIL0_9RHOB</name>
<evidence type="ECO:0000313" key="5">
    <source>
        <dbReference type="Proteomes" id="UP000309550"/>
    </source>
</evidence>
<comment type="caution">
    <text evidence="4">The sequence shown here is derived from an EMBL/GenBank/DDBJ whole genome shotgun (WGS) entry which is preliminary data.</text>
</comment>
<evidence type="ECO:0000313" key="4">
    <source>
        <dbReference type="EMBL" id="TMM54213.1"/>
    </source>
</evidence>
<dbReference type="InterPro" id="IPR011032">
    <property type="entry name" value="GroES-like_sf"/>
</dbReference>
<dbReference type="InterPro" id="IPR036291">
    <property type="entry name" value="NAD(P)-bd_dom_sf"/>
</dbReference>
<dbReference type="SUPFAM" id="SSF51735">
    <property type="entry name" value="NAD(P)-binding Rossmann-fold domains"/>
    <property type="match status" value="1"/>
</dbReference>
<protein>
    <submittedName>
        <fullName evidence="4">Zinc-binding dehydrogenase</fullName>
    </submittedName>
</protein>
<dbReference type="EMBL" id="VANS01000001">
    <property type="protein sequence ID" value="TMM54213.1"/>
    <property type="molecule type" value="Genomic_DNA"/>
</dbReference>
<evidence type="ECO:0000259" key="2">
    <source>
        <dbReference type="Pfam" id="PF00107"/>
    </source>
</evidence>
<feature type="domain" description="Alcohol dehydrogenase-like C-terminal" evidence="2">
    <location>
        <begin position="170"/>
        <end position="285"/>
    </location>
</feature>
<dbReference type="Pfam" id="PF00107">
    <property type="entry name" value="ADH_zinc_N"/>
    <property type="match status" value="1"/>
</dbReference>
<keyword evidence="5" id="KW-1185">Reference proteome</keyword>
<dbReference type="OrthoDB" id="9809185at2"/>
<dbReference type="Gene3D" id="3.90.180.10">
    <property type="entry name" value="Medium-chain alcohol dehydrogenases, catalytic domain"/>
    <property type="match status" value="1"/>
</dbReference>
<dbReference type="PANTHER" id="PTHR43401">
    <property type="entry name" value="L-THREONINE 3-DEHYDROGENASE"/>
    <property type="match status" value="1"/>
</dbReference>
<accession>A0A5S3PIL0</accession>
<proteinExistence type="predicted"/>
<evidence type="ECO:0000259" key="3">
    <source>
        <dbReference type="Pfam" id="PF08240"/>
    </source>
</evidence>
<reference evidence="4 5" key="1">
    <citation type="submission" date="2019-05" db="EMBL/GenBank/DDBJ databases">
        <title>Sulfitobacter sabulilitoris sp. nov., isolated from a marine sand.</title>
        <authorList>
            <person name="Yoon J.-H."/>
        </authorList>
    </citation>
    <scope>NUCLEOTIDE SEQUENCE [LARGE SCALE GENOMIC DNA]</scope>
    <source>
        <strain evidence="4 5">HSMS-29</strain>
    </source>
</reference>
<dbReference type="InterPro" id="IPR050129">
    <property type="entry name" value="Zn_alcohol_dh"/>
</dbReference>
<keyword evidence="1" id="KW-0560">Oxidoreductase</keyword>
<organism evidence="4 5">
    <name type="scientific">Sulfitobacter sabulilitoris</name>
    <dbReference type="NCBI Taxonomy" id="2562655"/>
    <lineage>
        <taxon>Bacteria</taxon>
        <taxon>Pseudomonadati</taxon>
        <taxon>Pseudomonadota</taxon>
        <taxon>Alphaproteobacteria</taxon>
        <taxon>Rhodobacterales</taxon>
        <taxon>Roseobacteraceae</taxon>
        <taxon>Sulfitobacter</taxon>
    </lineage>
</organism>
<dbReference type="GO" id="GO:0016491">
    <property type="term" value="F:oxidoreductase activity"/>
    <property type="evidence" value="ECO:0007669"/>
    <property type="project" value="UniProtKB-KW"/>
</dbReference>
<dbReference type="Gene3D" id="3.40.50.720">
    <property type="entry name" value="NAD(P)-binding Rossmann-like Domain"/>
    <property type="match status" value="1"/>
</dbReference>
<dbReference type="Proteomes" id="UP000309550">
    <property type="component" value="Unassembled WGS sequence"/>
</dbReference>
<dbReference type="AlphaFoldDB" id="A0A5S3PIL0"/>
<sequence>MKALVYLAPEAMALRDVPDPTPAEGDHLIRIDSVGICGSDMHAYLGHDERRPAPLILGHEGAGTIVGGPRDGARVTINPLVTCGDCPACRAGRDNLCATRQIISMPPREGAFAQFVAMPERNLVAVPDDVTLEQAALAEPIACGWHAVRLGITACGAQTPETALVIGGGAIGVGAALSLVAQGVGDVTLIEPNALRRAYLADNGSYKVLAPDELPADQRFDITLDGVGFDATRATASAATRPGGVILHIGLGGGAAGLDIRRLTLQEITFIGTYTYTAEDFRDTCAAMFDGRLGPLDWTETRPLSEGTTAFADIRSGRIASPKIILKPA</sequence>
<dbReference type="RefSeq" id="WP_138660387.1">
    <property type="nucleotide sequence ID" value="NZ_VANS01000001.1"/>
</dbReference>
<dbReference type="PANTHER" id="PTHR43401:SF2">
    <property type="entry name" value="L-THREONINE 3-DEHYDROGENASE"/>
    <property type="match status" value="1"/>
</dbReference>
<dbReference type="Pfam" id="PF08240">
    <property type="entry name" value="ADH_N"/>
    <property type="match status" value="1"/>
</dbReference>
<dbReference type="InterPro" id="IPR013154">
    <property type="entry name" value="ADH-like_N"/>
</dbReference>